<reference evidence="2 3" key="1">
    <citation type="journal article" date="2018" name="Mol. Biol. Evol.">
        <title>Broad Genomic Sampling Reveals a Smut Pathogenic Ancestry of the Fungal Clade Ustilaginomycotina.</title>
        <authorList>
            <person name="Kijpornyongpan T."/>
            <person name="Mondo S.J."/>
            <person name="Barry K."/>
            <person name="Sandor L."/>
            <person name="Lee J."/>
            <person name="Lipzen A."/>
            <person name="Pangilinan J."/>
            <person name="LaButti K."/>
            <person name="Hainaut M."/>
            <person name="Henrissat B."/>
            <person name="Grigoriev I.V."/>
            <person name="Spatafora J.W."/>
            <person name="Aime M.C."/>
        </authorList>
    </citation>
    <scope>NUCLEOTIDE SEQUENCE [LARGE SCALE GENOMIC DNA]</scope>
    <source>
        <strain evidence="2 3">MCA 3645</strain>
    </source>
</reference>
<feature type="transmembrane region" description="Helical" evidence="1">
    <location>
        <begin position="34"/>
        <end position="58"/>
    </location>
</feature>
<evidence type="ECO:0000256" key="1">
    <source>
        <dbReference type="SAM" id="Phobius"/>
    </source>
</evidence>
<sequence length="70" mass="7633">MREDARKYSKRASVRLRLAASNGLSDHKLLTASVSLVCVCACVCVCVCVYVCVNVVALRGLLGNQNQLQY</sequence>
<evidence type="ECO:0000313" key="2">
    <source>
        <dbReference type="EMBL" id="PWY99892.1"/>
    </source>
</evidence>
<protein>
    <submittedName>
        <fullName evidence="2">Uncharacterized protein</fullName>
    </submittedName>
</protein>
<organism evidence="2 3">
    <name type="scientific">Testicularia cyperi</name>
    <dbReference type="NCBI Taxonomy" id="1882483"/>
    <lineage>
        <taxon>Eukaryota</taxon>
        <taxon>Fungi</taxon>
        <taxon>Dikarya</taxon>
        <taxon>Basidiomycota</taxon>
        <taxon>Ustilaginomycotina</taxon>
        <taxon>Ustilaginomycetes</taxon>
        <taxon>Ustilaginales</taxon>
        <taxon>Anthracoideaceae</taxon>
        <taxon>Testicularia</taxon>
    </lineage>
</organism>
<proteinExistence type="predicted"/>
<keyword evidence="3" id="KW-1185">Reference proteome</keyword>
<gene>
    <name evidence="2" type="ORF">BCV70DRAFT_114422</name>
</gene>
<accession>A0A317XQ14</accession>
<dbReference type="Proteomes" id="UP000246740">
    <property type="component" value="Unassembled WGS sequence"/>
</dbReference>
<dbReference type="InParanoid" id="A0A317XQ14"/>
<keyword evidence="1" id="KW-0472">Membrane</keyword>
<keyword evidence="1" id="KW-0812">Transmembrane</keyword>
<name>A0A317XQ14_9BASI</name>
<evidence type="ECO:0000313" key="3">
    <source>
        <dbReference type="Proteomes" id="UP000246740"/>
    </source>
</evidence>
<dbReference type="AlphaFoldDB" id="A0A317XQ14"/>
<keyword evidence="1" id="KW-1133">Transmembrane helix</keyword>
<dbReference type="EMBL" id="KZ819194">
    <property type="protein sequence ID" value="PWY99892.1"/>
    <property type="molecule type" value="Genomic_DNA"/>
</dbReference>